<dbReference type="Gene3D" id="1.10.10.10">
    <property type="entry name" value="Winged helix-like DNA-binding domain superfamily/Winged helix DNA-binding domain"/>
    <property type="match status" value="1"/>
</dbReference>
<dbReference type="PANTHER" id="PTHR13504">
    <property type="entry name" value="FIDO DOMAIN-CONTAINING PROTEIN DDB_G0283145"/>
    <property type="match status" value="1"/>
</dbReference>
<accession>A0A844G8K9</accession>
<evidence type="ECO:0000313" key="6">
    <source>
        <dbReference type="Proteomes" id="UP000435649"/>
    </source>
</evidence>
<evidence type="ECO:0000256" key="2">
    <source>
        <dbReference type="PIRSR" id="PIRSR640198-2"/>
    </source>
</evidence>
<dbReference type="GO" id="GO:0005524">
    <property type="term" value="F:ATP binding"/>
    <property type="evidence" value="ECO:0007669"/>
    <property type="project" value="UniProtKB-KW"/>
</dbReference>
<dbReference type="SUPFAM" id="SSF140931">
    <property type="entry name" value="Fic-like"/>
    <property type="match status" value="1"/>
</dbReference>
<dbReference type="AlphaFoldDB" id="A0A844G8K9"/>
<evidence type="ECO:0000259" key="4">
    <source>
        <dbReference type="PROSITE" id="PS51459"/>
    </source>
</evidence>
<sequence>MGEKPPFTVSPKAISMIAEISALTERYAIHLERHDSLKLRKANQIKTIQSSLAIEGNTLTENQVTDILDGKRVVAPLREIQEVRNAIATYDLFPKLDPFSINDLLKAHGVMMSALIDDAGQFRHGGVGVFAGKQPIHIAPPAERVPELIANLFDWLKHAEDHLLIRSCVFHYEFEFIHPFADGNGRMGRLWQSLILARLNPVFQHLPVESMVHDNQQRYYEAINASTEASDSGIFIDFMLQELLQALKQHQLLPGGVDGGVNGGVTPEEVSEFIRRNPGLRANAIAAALAIPVRSLERHLKRLREENVIEFRGAPRNGGYFRKEEH</sequence>
<dbReference type="Proteomes" id="UP000435649">
    <property type="component" value="Unassembled WGS sequence"/>
</dbReference>
<dbReference type="PANTHER" id="PTHR13504:SF38">
    <property type="entry name" value="FIDO DOMAIN-CONTAINING PROTEIN"/>
    <property type="match status" value="1"/>
</dbReference>
<dbReference type="InterPro" id="IPR036597">
    <property type="entry name" value="Fido-like_dom_sf"/>
</dbReference>
<dbReference type="Pfam" id="PF02661">
    <property type="entry name" value="Fic"/>
    <property type="match status" value="1"/>
</dbReference>
<feature type="domain" description="Fido" evidence="4">
    <location>
        <begin position="99"/>
        <end position="241"/>
    </location>
</feature>
<name>A0A844G8K9_9BACT</name>
<comment type="caution">
    <text evidence="5">The sequence shown here is derived from an EMBL/GenBank/DDBJ whole genome shotgun (WGS) entry which is preliminary data.</text>
</comment>
<dbReference type="Pfam" id="PF13412">
    <property type="entry name" value="HTH_24"/>
    <property type="match status" value="1"/>
</dbReference>
<dbReference type="InterPro" id="IPR036388">
    <property type="entry name" value="WH-like_DNA-bd_sf"/>
</dbReference>
<dbReference type="InterPro" id="IPR003812">
    <property type="entry name" value="Fido"/>
</dbReference>
<feature type="site" description="Important for autoinhibition of adenylyltransferase activity" evidence="3">
    <location>
        <position position="55"/>
    </location>
</feature>
<keyword evidence="2" id="KW-0547">Nucleotide-binding</keyword>
<reference evidence="5 6" key="1">
    <citation type="submission" date="2019-08" db="EMBL/GenBank/DDBJ databases">
        <title>In-depth cultivation of the pig gut microbiome towards novel bacterial diversity and tailored functional studies.</title>
        <authorList>
            <person name="Wylensek D."/>
            <person name="Hitch T.C.A."/>
            <person name="Clavel T."/>
        </authorList>
    </citation>
    <scope>NUCLEOTIDE SEQUENCE [LARGE SCALE GENOMIC DNA]</scope>
    <source>
        <strain evidence="5 6">BBE-744-WT-12</strain>
    </source>
</reference>
<evidence type="ECO:0000313" key="5">
    <source>
        <dbReference type="EMBL" id="MST98758.1"/>
    </source>
</evidence>
<feature type="active site" evidence="1">
    <location>
        <position position="178"/>
    </location>
</feature>
<evidence type="ECO:0000256" key="1">
    <source>
        <dbReference type="PIRSR" id="PIRSR640198-1"/>
    </source>
</evidence>
<organism evidence="5 6">
    <name type="scientific">Victivallis lenta</name>
    <dbReference type="NCBI Taxonomy" id="2606640"/>
    <lineage>
        <taxon>Bacteria</taxon>
        <taxon>Pseudomonadati</taxon>
        <taxon>Lentisphaerota</taxon>
        <taxon>Lentisphaeria</taxon>
        <taxon>Victivallales</taxon>
        <taxon>Victivallaceae</taxon>
        <taxon>Victivallis</taxon>
    </lineage>
</organism>
<feature type="binding site" evidence="2">
    <location>
        <begin position="182"/>
        <end position="189"/>
    </location>
    <ligand>
        <name>ATP</name>
        <dbReference type="ChEBI" id="CHEBI:30616"/>
    </ligand>
</feature>
<gene>
    <name evidence="5" type="ORF">FYJ85_17090</name>
</gene>
<dbReference type="InterPro" id="IPR040198">
    <property type="entry name" value="Fido_containing"/>
</dbReference>
<protein>
    <submittedName>
        <fullName evidence="5">Fic family protein</fullName>
    </submittedName>
</protein>
<feature type="binding site" evidence="2">
    <location>
        <begin position="219"/>
        <end position="220"/>
    </location>
    <ligand>
        <name>ATP</name>
        <dbReference type="ChEBI" id="CHEBI:30616"/>
    </ligand>
</feature>
<proteinExistence type="predicted"/>
<dbReference type="SUPFAM" id="SSF46785">
    <property type="entry name" value="Winged helix' DNA-binding domain"/>
    <property type="match status" value="1"/>
</dbReference>
<dbReference type="Gene3D" id="1.10.3290.10">
    <property type="entry name" value="Fido-like domain"/>
    <property type="match status" value="1"/>
</dbReference>
<dbReference type="InterPro" id="IPR036390">
    <property type="entry name" value="WH_DNA-bd_sf"/>
</dbReference>
<dbReference type="RefSeq" id="WP_154419744.1">
    <property type="nucleotide sequence ID" value="NZ_VUNS01000023.1"/>
</dbReference>
<evidence type="ECO:0000256" key="3">
    <source>
        <dbReference type="PIRSR" id="PIRSR640198-3"/>
    </source>
</evidence>
<dbReference type="PROSITE" id="PS51459">
    <property type="entry name" value="FIDO"/>
    <property type="match status" value="1"/>
</dbReference>
<dbReference type="EMBL" id="VUNS01000023">
    <property type="protein sequence ID" value="MST98758.1"/>
    <property type="molecule type" value="Genomic_DNA"/>
</dbReference>
<keyword evidence="6" id="KW-1185">Reference proteome</keyword>
<keyword evidence="2" id="KW-0067">ATP-binding</keyword>